<protein>
    <submittedName>
        <fullName evidence="1">Uncharacterized protein</fullName>
    </submittedName>
</protein>
<keyword evidence="2" id="KW-1185">Reference proteome</keyword>
<evidence type="ECO:0000313" key="2">
    <source>
        <dbReference type="Proteomes" id="UP000821865"/>
    </source>
</evidence>
<dbReference type="EMBL" id="CM023471">
    <property type="protein sequence ID" value="KAH7966777.1"/>
    <property type="molecule type" value="Genomic_DNA"/>
</dbReference>
<sequence length="594" mass="64797">MLRKLINSAWRLNEGQIKRLVQELVHSRFLYGLPFLSITPIQLNTIESINKTCIRVATGLPKYTKVEDLYGTGVPLPIGDYVEPTLQAQVERLKLTCAGRAIRSDIGVCNEDRPKVLPTTPPCDTSREDIACGTLPGMEFGTKNDSRKSRQPNFQWTQDQTAHAPSVLLQVLPSTSSADLPHHLLPAVSEAAVTSSCEHHQQQPQQHVQLRQSLLEDMDAWADTSWPLPQTGSIRTTQVHRSRVEPIDHYLGKPRRLAPSRLRTSLTTCVATAKTVCLVFVVLAMVALCVSIFSIIGDLPTATHRSTEVGAEVLRLPTVVLTDEVGLSVAPELFPPVDEESTSGAQTDASDVTIRRGYSRVDAQPKFLGGHAAMKKKDTCHTGFLLAHIGSTMPAHDAATSANRSNSAYQTALEYSPMLEERRTTPSPLQHCRTFPANTTAACPPGSKRLEIHGNRPASKATHPTNPPERTTTPTGACTAVGVTKEMELWDDHSWQRCLIVYVIVLTAVALALIVFVMSSAPRHQALEETTRRTATRINPQARATASNESGRLPDPMTDKSGRVAHVPTVVATLVDQGDDAEEDTVTECKSSAP</sequence>
<evidence type="ECO:0000313" key="1">
    <source>
        <dbReference type="EMBL" id="KAH7966777.1"/>
    </source>
</evidence>
<organism evidence="1 2">
    <name type="scientific">Dermacentor silvarum</name>
    <name type="common">Tick</name>
    <dbReference type="NCBI Taxonomy" id="543639"/>
    <lineage>
        <taxon>Eukaryota</taxon>
        <taxon>Metazoa</taxon>
        <taxon>Ecdysozoa</taxon>
        <taxon>Arthropoda</taxon>
        <taxon>Chelicerata</taxon>
        <taxon>Arachnida</taxon>
        <taxon>Acari</taxon>
        <taxon>Parasitiformes</taxon>
        <taxon>Ixodida</taxon>
        <taxon>Ixodoidea</taxon>
        <taxon>Ixodidae</taxon>
        <taxon>Rhipicephalinae</taxon>
        <taxon>Dermacentor</taxon>
    </lineage>
</organism>
<gene>
    <name evidence="1" type="ORF">HPB49_019451</name>
</gene>
<dbReference type="Proteomes" id="UP000821865">
    <property type="component" value="Chromosome 2"/>
</dbReference>
<accession>A0ACB8DF98</accession>
<comment type="caution">
    <text evidence="1">The sequence shown here is derived from an EMBL/GenBank/DDBJ whole genome shotgun (WGS) entry which is preliminary data.</text>
</comment>
<name>A0ACB8DF98_DERSI</name>
<proteinExistence type="predicted"/>
<reference evidence="1" key="1">
    <citation type="submission" date="2020-05" db="EMBL/GenBank/DDBJ databases">
        <title>Large-scale comparative analyses of tick genomes elucidate their genetic diversity and vector capacities.</title>
        <authorList>
            <person name="Jia N."/>
            <person name="Wang J."/>
            <person name="Shi W."/>
            <person name="Du L."/>
            <person name="Sun Y."/>
            <person name="Zhan W."/>
            <person name="Jiang J."/>
            <person name="Wang Q."/>
            <person name="Zhang B."/>
            <person name="Ji P."/>
            <person name="Sakyi L.B."/>
            <person name="Cui X."/>
            <person name="Yuan T."/>
            <person name="Jiang B."/>
            <person name="Yang W."/>
            <person name="Lam T.T.-Y."/>
            <person name="Chang Q."/>
            <person name="Ding S."/>
            <person name="Wang X."/>
            <person name="Zhu J."/>
            <person name="Ruan X."/>
            <person name="Zhao L."/>
            <person name="Wei J."/>
            <person name="Que T."/>
            <person name="Du C."/>
            <person name="Cheng J."/>
            <person name="Dai P."/>
            <person name="Han X."/>
            <person name="Huang E."/>
            <person name="Gao Y."/>
            <person name="Liu J."/>
            <person name="Shao H."/>
            <person name="Ye R."/>
            <person name="Li L."/>
            <person name="Wei W."/>
            <person name="Wang X."/>
            <person name="Wang C."/>
            <person name="Yang T."/>
            <person name="Huo Q."/>
            <person name="Li W."/>
            <person name="Guo W."/>
            <person name="Chen H."/>
            <person name="Zhou L."/>
            <person name="Ni X."/>
            <person name="Tian J."/>
            <person name="Zhou Y."/>
            <person name="Sheng Y."/>
            <person name="Liu T."/>
            <person name="Pan Y."/>
            <person name="Xia L."/>
            <person name="Li J."/>
            <person name="Zhao F."/>
            <person name="Cao W."/>
        </authorList>
    </citation>
    <scope>NUCLEOTIDE SEQUENCE</scope>
    <source>
        <strain evidence="1">Dsil-2018</strain>
    </source>
</reference>